<evidence type="ECO:0000256" key="1">
    <source>
        <dbReference type="ARBA" id="ARBA00023002"/>
    </source>
</evidence>
<dbReference type="Pfam" id="PF01619">
    <property type="entry name" value="Pro_dh"/>
    <property type="match status" value="1"/>
</dbReference>
<dbReference type="InterPro" id="IPR002872">
    <property type="entry name" value="Proline_DH_dom"/>
</dbReference>
<evidence type="ECO:0000313" key="4">
    <source>
        <dbReference type="Proteomes" id="UP000231019"/>
    </source>
</evidence>
<sequence>MPIEISFDNTEIAFASRSDLDLRRAYLLFRTLGNRNLVECGKYLTQIGFALHLPLSPAIKATLFRQFVGGETIEECRQTIERLADYGIGTILDYSAEGKSSENSFEQTTQELLKIIARAKGDPHIPFAVFKVTGLARYELLEKASQWGGLSASEKEELERVEHRIERICRAAADAETPVFLDAEETWIQPAIDRFALEMMRKFNREKAWVWNTLQIYRWDRLSYLKELHAQAQKEGFYLGLKLVRGAYMEKERARALSKGYPDPIQPDKASTDRDFNAAVSYCLENLDRISLCAGSHNENSNYHLVQWMQKYALPENHAQIWFAQLLGMSDHLSFNLAQAGYNVVKYVPYAPVKDIVPYLIRRAEENTSVAGQVGRELDLITREIKRRREQFAAARD</sequence>
<dbReference type="PANTHER" id="PTHR13914:SF0">
    <property type="entry name" value="PROLINE DEHYDROGENASE 1, MITOCHONDRIAL"/>
    <property type="match status" value="1"/>
</dbReference>
<keyword evidence="1" id="KW-0560">Oxidoreductase</keyword>
<name>A0A2M7G2P8_9BACT</name>
<accession>A0A2M7G2P8</accession>
<comment type="caution">
    <text evidence="3">The sequence shown here is derived from an EMBL/GenBank/DDBJ whole genome shotgun (WGS) entry which is preliminary data.</text>
</comment>
<evidence type="ECO:0000259" key="2">
    <source>
        <dbReference type="Pfam" id="PF01619"/>
    </source>
</evidence>
<dbReference type="AlphaFoldDB" id="A0A2M7G2P8"/>
<feature type="domain" description="Proline dehydrogenase" evidence="2">
    <location>
        <begin position="77"/>
        <end position="374"/>
    </location>
</feature>
<protein>
    <submittedName>
        <fullName evidence="3">Proline dehydrogenase</fullName>
    </submittedName>
</protein>
<dbReference type="Proteomes" id="UP000231019">
    <property type="component" value="Unassembled WGS sequence"/>
</dbReference>
<dbReference type="GO" id="GO:0004657">
    <property type="term" value="F:proline dehydrogenase activity"/>
    <property type="evidence" value="ECO:0007669"/>
    <property type="project" value="InterPro"/>
</dbReference>
<dbReference type="InterPro" id="IPR029041">
    <property type="entry name" value="FAD-linked_oxidoreductase-like"/>
</dbReference>
<dbReference type="SUPFAM" id="SSF51730">
    <property type="entry name" value="FAD-linked oxidoreductase"/>
    <property type="match status" value="1"/>
</dbReference>
<dbReference type="Gene3D" id="3.20.20.220">
    <property type="match status" value="1"/>
</dbReference>
<dbReference type="PANTHER" id="PTHR13914">
    <property type="entry name" value="PROLINE OXIDASE"/>
    <property type="match status" value="1"/>
</dbReference>
<dbReference type="EMBL" id="PFFQ01000041">
    <property type="protein sequence ID" value="PIW16097.1"/>
    <property type="molecule type" value="Genomic_DNA"/>
</dbReference>
<proteinExistence type="predicted"/>
<evidence type="ECO:0000313" key="3">
    <source>
        <dbReference type="EMBL" id="PIW16097.1"/>
    </source>
</evidence>
<dbReference type="InterPro" id="IPR015659">
    <property type="entry name" value="Proline_oxidase"/>
</dbReference>
<organism evidence="3 4">
    <name type="scientific">bacterium (Candidatus Blackallbacteria) CG17_big_fil_post_rev_8_21_14_2_50_48_46</name>
    <dbReference type="NCBI Taxonomy" id="2014261"/>
    <lineage>
        <taxon>Bacteria</taxon>
        <taxon>Candidatus Blackallbacteria</taxon>
    </lineage>
</organism>
<dbReference type="GO" id="GO:0010133">
    <property type="term" value="P:L-proline catabolic process to L-glutamate"/>
    <property type="evidence" value="ECO:0007669"/>
    <property type="project" value="TreeGrafter"/>
</dbReference>
<gene>
    <name evidence="3" type="ORF">COW36_15235</name>
</gene>
<reference evidence="3 4" key="1">
    <citation type="submission" date="2017-09" db="EMBL/GenBank/DDBJ databases">
        <title>Depth-based differentiation of microbial function through sediment-hosted aquifers and enrichment of novel symbionts in the deep terrestrial subsurface.</title>
        <authorList>
            <person name="Probst A.J."/>
            <person name="Ladd B."/>
            <person name="Jarett J.K."/>
            <person name="Geller-Mcgrath D.E."/>
            <person name="Sieber C.M."/>
            <person name="Emerson J.B."/>
            <person name="Anantharaman K."/>
            <person name="Thomas B.C."/>
            <person name="Malmstrom R."/>
            <person name="Stieglmeier M."/>
            <person name="Klingl A."/>
            <person name="Woyke T."/>
            <person name="Ryan C.M."/>
            <person name="Banfield J.F."/>
        </authorList>
    </citation>
    <scope>NUCLEOTIDE SEQUENCE [LARGE SCALE GENOMIC DNA]</scope>
    <source>
        <strain evidence="3">CG17_big_fil_post_rev_8_21_14_2_50_48_46</strain>
    </source>
</reference>
<dbReference type="GO" id="GO:0071949">
    <property type="term" value="F:FAD binding"/>
    <property type="evidence" value="ECO:0007669"/>
    <property type="project" value="TreeGrafter"/>
</dbReference>